<dbReference type="AlphaFoldDB" id="A0AA88B7N9"/>
<reference evidence="1" key="2">
    <citation type="submission" date="2022-12" db="EMBL/GenBank/DDBJ databases">
        <authorList>
            <person name="Sun Q."/>
            <person name="Zhou Y."/>
        </authorList>
    </citation>
    <scope>NUCLEOTIDE SEQUENCE</scope>
    <source>
        <strain evidence="1">CGMCC 1.15034</strain>
    </source>
</reference>
<evidence type="ECO:0000313" key="2">
    <source>
        <dbReference type="Proteomes" id="UP000625079"/>
    </source>
</evidence>
<reference evidence="1" key="1">
    <citation type="journal article" date="2014" name="Int. J. Syst. Evol. Microbiol.">
        <title>Complete genome sequence of Corynebacterium casei LMG S-19264T (=DSM 44701T), isolated from a smear-ripened cheese.</title>
        <authorList>
            <consortium name="US DOE Joint Genome Institute (JGI-PGF)"/>
            <person name="Walter F."/>
            <person name="Albersmeier A."/>
            <person name="Kalinowski J."/>
            <person name="Ruckert C."/>
        </authorList>
    </citation>
    <scope>NUCLEOTIDE SEQUENCE</scope>
    <source>
        <strain evidence="1">CGMCC 1.15034</strain>
    </source>
</reference>
<dbReference type="Proteomes" id="UP000625079">
    <property type="component" value="Unassembled WGS sequence"/>
</dbReference>
<gene>
    <name evidence="1" type="ORF">GCM10010987_20420</name>
</gene>
<comment type="caution">
    <text evidence="1">The sequence shown here is derived from an EMBL/GenBank/DDBJ whole genome shotgun (WGS) entry which is preliminary data.</text>
</comment>
<evidence type="ECO:0000313" key="1">
    <source>
        <dbReference type="EMBL" id="GGI22642.1"/>
    </source>
</evidence>
<dbReference type="RefSeq" id="WP_244659295.1">
    <property type="nucleotide sequence ID" value="NZ_BMHC01000002.1"/>
</dbReference>
<accession>A0AA88B7N9</accession>
<proteinExistence type="predicted"/>
<protein>
    <submittedName>
        <fullName evidence="1">Uncharacterized protein</fullName>
    </submittedName>
</protein>
<name>A0AA88B7N9_9BRAD</name>
<dbReference type="EMBL" id="BMHC01000002">
    <property type="protein sequence ID" value="GGI22642.1"/>
    <property type="molecule type" value="Genomic_DNA"/>
</dbReference>
<sequence length="54" mass="6068">MPACARWRRRPSVIAGLSDTVDAMRMDTPTFRDHALPRLMRLTGTVQELAIKSA</sequence>
<organism evidence="1 2">
    <name type="scientific">Bradyrhizobium guangdongense</name>
    <dbReference type="NCBI Taxonomy" id="1325090"/>
    <lineage>
        <taxon>Bacteria</taxon>
        <taxon>Pseudomonadati</taxon>
        <taxon>Pseudomonadota</taxon>
        <taxon>Alphaproteobacteria</taxon>
        <taxon>Hyphomicrobiales</taxon>
        <taxon>Nitrobacteraceae</taxon>
        <taxon>Bradyrhizobium</taxon>
    </lineage>
</organism>